<gene>
    <name evidence="1" type="ORF">Q766_03080</name>
</gene>
<comment type="caution">
    <text evidence="1">The sequence shown here is derived from an EMBL/GenBank/DDBJ whole genome shotgun (WGS) entry which is preliminary data.</text>
</comment>
<dbReference type="InterPro" id="IPR003718">
    <property type="entry name" value="OsmC/Ohr_fam"/>
</dbReference>
<dbReference type="InterPro" id="IPR052707">
    <property type="entry name" value="OsmC_Ohr_Peroxiredoxin"/>
</dbReference>
<evidence type="ECO:0000313" key="1">
    <source>
        <dbReference type="EMBL" id="KGO95101.1"/>
    </source>
</evidence>
<name>A0A0A2MU15_9FLAO</name>
<sequence length="145" mass="15868">MESKHKYTVDLQWDGERKGTLTAGVSPQSIEVATGSDFHKGIEGAWSPEHLYLATLTSCLMTTFLAVAENSNLIFSDFKCNAIATADEVDRLLQIADVIIKLTVCVPSSKTVQKALRIIAISEKHCVISNSVKTRIHIAPEVIVK</sequence>
<keyword evidence="2" id="KW-1185">Reference proteome</keyword>
<protein>
    <recommendedName>
        <fullName evidence="3">Osmotically inducible protein OsmC</fullName>
    </recommendedName>
</protein>
<dbReference type="RefSeq" id="WP_026992480.1">
    <property type="nucleotide sequence ID" value="NZ_JRLY01000001.1"/>
</dbReference>
<dbReference type="Pfam" id="PF02566">
    <property type="entry name" value="OsmC"/>
    <property type="match status" value="1"/>
</dbReference>
<dbReference type="SUPFAM" id="SSF82784">
    <property type="entry name" value="OsmC-like"/>
    <property type="match status" value="1"/>
</dbReference>
<organism evidence="1 2">
    <name type="scientific">Flavobacterium subsaxonicum WB 4.1-42 = DSM 21790</name>
    <dbReference type="NCBI Taxonomy" id="1121898"/>
    <lineage>
        <taxon>Bacteria</taxon>
        <taxon>Pseudomonadati</taxon>
        <taxon>Bacteroidota</taxon>
        <taxon>Flavobacteriia</taxon>
        <taxon>Flavobacteriales</taxon>
        <taxon>Flavobacteriaceae</taxon>
        <taxon>Flavobacterium</taxon>
    </lineage>
</organism>
<dbReference type="InterPro" id="IPR036102">
    <property type="entry name" value="OsmC/Ohrsf"/>
</dbReference>
<dbReference type="PANTHER" id="PTHR42830:SF2">
    <property type="entry name" value="OSMC_OHR FAMILY PROTEIN"/>
    <property type="match status" value="1"/>
</dbReference>
<dbReference type="OrthoDB" id="9795405at2"/>
<reference evidence="1 2" key="1">
    <citation type="submission" date="2013-09" db="EMBL/GenBank/DDBJ databases">
        <authorList>
            <person name="Zeng Z."/>
            <person name="Chen C."/>
        </authorList>
    </citation>
    <scope>NUCLEOTIDE SEQUENCE [LARGE SCALE GENOMIC DNA]</scope>
    <source>
        <strain evidence="1 2">WB 4.1-42</strain>
    </source>
</reference>
<evidence type="ECO:0008006" key="3">
    <source>
        <dbReference type="Google" id="ProtNLM"/>
    </source>
</evidence>
<dbReference type="Proteomes" id="UP000030111">
    <property type="component" value="Unassembled WGS sequence"/>
</dbReference>
<dbReference type="Gene3D" id="3.30.300.20">
    <property type="match status" value="1"/>
</dbReference>
<dbReference type="STRING" id="1121898.GCA_000422725_01089"/>
<dbReference type="PANTHER" id="PTHR42830">
    <property type="entry name" value="OSMOTICALLY INDUCIBLE FAMILY PROTEIN"/>
    <property type="match status" value="1"/>
</dbReference>
<evidence type="ECO:0000313" key="2">
    <source>
        <dbReference type="Proteomes" id="UP000030111"/>
    </source>
</evidence>
<proteinExistence type="predicted"/>
<accession>A0A0A2MU15</accession>
<dbReference type="EMBL" id="JRLY01000001">
    <property type="protein sequence ID" value="KGO95101.1"/>
    <property type="molecule type" value="Genomic_DNA"/>
</dbReference>
<dbReference type="AlphaFoldDB" id="A0A0A2MU15"/>
<dbReference type="InterPro" id="IPR015946">
    <property type="entry name" value="KH_dom-like_a/b"/>
</dbReference>
<dbReference type="eggNOG" id="COG1764">
    <property type="taxonomic scope" value="Bacteria"/>
</dbReference>